<dbReference type="Proteomes" id="UP000829398">
    <property type="component" value="Chromosome 4"/>
</dbReference>
<organism evidence="1 2">
    <name type="scientific">Citrus sinensis</name>
    <name type="common">Sweet orange</name>
    <name type="synonym">Citrus aurantium var. sinensis</name>
    <dbReference type="NCBI Taxonomy" id="2711"/>
    <lineage>
        <taxon>Eukaryota</taxon>
        <taxon>Viridiplantae</taxon>
        <taxon>Streptophyta</taxon>
        <taxon>Embryophyta</taxon>
        <taxon>Tracheophyta</taxon>
        <taxon>Spermatophyta</taxon>
        <taxon>Magnoliopsida</taxon>
        <taxon>eudicotyledons</taxon>
        <taxon>Gunneridae</taxon>
        <taxon>Pentapetalae</taxon>
        <taxon>rosids</taxon>
        <taxon>malvids</taxon>
        <taxon>Sapindales</taxon>
        <taxon>Rutaceae</taxon>
        <taxon>Aurantioideae</taxon>
        <taxon>Citrus</taxon>
    </lineage>
</organism>
<comment type="caution">
    <text evidence="1">The sequence shown here is derived from an EMBL/GenBank/DDBJ whole genome shotgun (WGS) entry which is preliminary data.</text>
</comment>
<accession>A0ACB8L8K9</accession>
<sequence>MILLGLLRPYGRDETVARIVLSSSIDCFGLNRTQVIDSGLIIFLNEFRNRYHARSRFRSFPGDWFRRCGGLRSASAVRKPNYDDGFPGEFSSNLWIRFITNMSKDQEAIDQSIMLKAMQQQFEHMNLMFGEIRDKLERQDTAIANLQRGQQPIALNVRGNQGRAVMGEEDSNDIDDFDDQATVDMRGRDNRRASRMDRDLGSIKLKIRSFQGKNDPEAYLEWEKKVELVFDCHNYSEEKKVKLAAVEFTDYAIIWWDQLVLSRRRNRERPINTWEEMKAIMRRRFVPNHYYRELHQRLQSLTQGSRSVEDYHKEMEIIMIRANIEEEREA</sequence>
<reference evidence="2" key="1">
    <citation type="journal article" date="2023" name="Hortic. Res.">
        <title>A chromosome-level phased genome enabling allele-level studies in sweet orange: a case study on citrus Huanglongbing tolerance.</title>
        <authorList>
            <person name="Wu B."/>
            <person name="Yu Q."/>
            <person name="Deng Z."/>
            <person name="Duan Y."/>
            <person name="Luo F."/>
            <person name="Gmitter F. Jr."/>
        </authorList>
    </citation>
    <scope>NUCLEOTIDE SEQUENCE [LARGE SCALE GENOMIC DNA]</scope>
    <source>
        <strain evidence="2">cv. Valencia</strain>
    </source>
</reference>
<evidence type="ECO:0000313" key="1">
    <source>
        <dbReference type="EMBL" id="KAH9769588.1"/>
    </source>
</evidence>
<dbReference type="EMBL" id="CM039173">
    <property type="protein sequence ID" value="KAH9769588.1"/>
    <property type="molecule type" value="Genomic_DNA"/>
</dbReference>
<proteinExistence type="predicted"/>
<protein>
    <submittedName>
        <fullName evidence="1">Uncharacterized protein</fullName>
    </submittedName>
</protein>
<evidence type="ECO:0000313" key="2">
    <source>
        <dbReference type="Proteomes" id="UP000829398"/>
    </source>
</evidence>
<keyword evidence="2" id="KW-1185">Reference proteome</keyword>
<name>A0ACB8L8K9_CITSI</name>
<gene>
    <name evidence="1" type="ORF">KPL71_012071</name>
</gene>